<evidence type="ECO:0000256" key="2">
    <source>
        <dbReference type="ARBA" id="ARBA00023125"/>
    </source>
</evidence>
<dbReference type="Proteomes" id="UP000001225">
    <property type="component" value="Chromosome"/>
</dbReference>
<dbReference type="AlphaFoldDB" id="A9IA17"/>
<sequence length="224" mass="24715">MAVTKVPPRVGPCTPEEILDAAEWCFLHLGVAGTSTALIAARTRCARSLVSAHFPSPRSILQEVLYRGRLPLIGHLRRVKATQTQLIPALRSALQLCLNDILHNERVRATQEILLFHCDLRHLPKDVLEQQIKESAEAMALLRSIAVDAKRAGELRENICPESWASILGQLLSGAVRLCLMEHTEDARTEAWRTATRAMETAFLMAGPLQSGEEAALLKRDSSA</sequence>
<name>A9IA17_BORPD</name>
<keyword evidence="6" id="KW-1185">Reference proteome</keyword>
<dbReference type="InterPro" id="IPR001647">
    <property type="entry name" value="HTH_TetR"/>
</dbReference>
<evidence type="ECO:0000259" key="4">
    <source>
        <dbReference type="Pfam" id="PF00440"/>
    </source>
</evidence>
<evidence type="ECO:0000256" key="1">
    <source>
        <dbReference type="ARBA" id="ARBA00023015"/>
    </source>
</evidence>
<dbReference type="PANTHER" id="PTHR30055:SF234">
    <property type="entry name" value="HTH-TYPE TRANSCRIPTIONAL REGULATOR BETI"/>
    <property type="match status" value="1"/>
</dbReference>
<accession>A9IA17</accession>
<reference evidence="5 6" key="1">
    <citation type="journal article" date="2008" name="BMC Genomics">
        <title>The missing link: Bordetella petrii is endowed with both the metabolic versatility of environmental bacteria and virulence traits of pathogenic Bordetellae.</title>
        <authorList>
            <person name="Gross R."/>
            <person name="Guzman C.A."/>
            <person name="Sebaihia M."/>
            <person name="Martins Dos Santos V.A."/>
            <person name="Pieper D.H."/>
            <person name="Koebnik R."/>
            <person name="Lechner M."/>
            <person name="Bartels D."/>
            <person name="Buhrmester J."/>
            <person name="Choudhuri J.V."/>
            <person name="Ebensen T."/>
            <person name="Gaigalat L."/>
            <person name="Herrmann S."/>
            <person name="Khachane A.N."/>
            <person name="Larisch C."/>
            <person name="Link S."/>
            <person name="Linke B."/>
            <person name="Meyer F."/>
            <person name="Mormann S."/>
            <person name="Nakunst D."/>
            <person name="Rueckert C."/>
            <person name="Schneiker-Bekel S."/>
            <person name="Schulze K."/>
            <person name="Vorhoelter F.J."/>
            <person name="Yevsa T."/>
            <person name="Engle J.T."/>
            <person name="Goldman W.E."/>
            <person name="Puehler A."/>
            <person name="Goebel U.B."/>
            <person name="Goesmann A."/>
            <person name="Bloecker H."/>
            <person name="Kaiser O."/>
            <person name="Martinez-Arias R."/>
        </authorList>
    </citation>
    <scope>NUCLEOTIDE SEQUENCE [LARGE SCALE GENOMIC DNA]</scope>
    <source>
        <strain evidence="6">ATCC BAA-461 / DSM 12804 / CCUG 43448 / CIP 107267 / Se-1111R</strain>
    </source>
</reference>
<dbReference type="GO" id="GO:0003700">
    <property type="term" value="F:DNA-binding transcription factor activity"/>
    <property type="evidence" value="ECO:0007669"/>
    <property type="project" value="TreeGrafter"/>
</dbReference>
<gene>
    <name evidence="5" type="ordered locus">Bpet4185</name>
</gene>
<keyword evidence="3" id="KW-0804">Transcription</keyword>
<evidence type="ECO:0000256" key="3">
    <source>
        <dbReference type="ARBA" id="ARBA00023163"/>
    </source>
</evidence>
<evidence type="ECO:0000313" key="6">
    <source>
        <dbReference type="Proteomes" id="UP000001225"/>
    </source>
</evidence>
<dbReference type="InterPro" id="IPR036271">
    <property type="entry name" value="Tet_transcr_reg_TetR-rel_C_sf"/>
</dbReference>
<dbReference type="Pfam" id="PF00440">
    <property type="entry name" value="TetR_N"/>
    <property type="match status" value="1"/>
</dbReference>
<dbReference type="EMBL" id="AM902716">
    <property type="protein sequence ID" value="CAP44533.1"/>
    <property type="molecule type" value="Genomic_DNA"/>
</dbReference>
<evidence type="ECO:0000313" key="5">
    <source>
        <dbReference type="EMBL" id="CAP44533.1"/>
    </source>
</evidence>
<dbReference type="Gene3D" id="1.10.357.10">
    <property type="entry name" value="Tetracycline Repressor, domain 2"/>
    <property type="match status" value="1"/>
</dbReference>
<keyword evidence="1" id="KW-0805">Transcription regulation</keyword>
<keyword evidence="2" id="KW-0238">DNA-binding</keyword>
<dbReference type="InterPro" id="IPR009057">
    <property type="entry name" value="Homeodomain-like_sf"/>
</dbReference>
<dbReference type="KEGG" id="bpt:Bpet4185"/>
<protein>
    <submittedName>
        <fullName evidence="5">Transcriptional regulator, TetR-family</fullName>
    </submittedName>
</protein>
<dbReference type="InterPro" id="IPR050109">
    <property type="entry name" value="HTH-type_TetR-like_transc_reg"/>
</dbReference>
<feature type="domain" description="HTH tetR-type" evidence="4">
    <location>
        <begin position="18"/>
        <end position="64"/>
    </location>
</feature>
<dbReference type="STRING" id="94624.Bpet4185"/>
<dbReference type="SUPFAM" id="SSF48498">
    <property type="entry name" value="Tetracyclin repressor-like, C-terminal domain"/>
    <property type="match status" value="1"/>
</dbReference>
<dbReference type="eggNOG" id="COG1309">
    <property type="taxonomic scope" value="Bacteria"/>
</dbReference>
<organism evidence="5 6">
    <name type="scientific">Bordetella petrii (strain ATCC BAA-461 / DSM 12804 / CCUG 43448 / CIP 107267 / Se-1111R)</name>
    <dbReference type="NCBI Taxonomy" id="340100"/>
    <lineage>
        <taxon>Bacteria</taxon>
        <taxon>Pseudomonadati</taxon>
        <taxon>Pseudomonadota</taxon>
        <taxon>Betaproteobacteria</taxon>
        <taxon>Burkholderiales</taxon>
        <taxon>Alcaligenaceae</taxon>
        <taxon>Bordetella</taxon>
    </lineage>
</organism>
<dbReference type="GO" id="GO:0000976">
    <property type="term" value="F:transcription cis-regulatory region binding"/>
    <property type="evidence" value="ECO:0007669"/>
    <property type="project" value="TreeGrafter"/>
</dbReference>
<dbReference type="SUPFAM" id="SSF46689">
    <property type="entry name" value="Homeodomain-like"/>
    <property type="match status" value="1"/>
</dbReference>
<dbReference type="PANTHER" id="PTHR30055">
    <property type="entry name" value="HTH-TYPE TRANSCRIPTIONAL REGULATOR RUTR"/>
    <property type="match status" value="1"/>
</dbReference>
<proteinExistence type="predicted"/>